<comment type="subunit">
    <text evidence="2">Heterotetramer consisting of two non-identical subunits: a beta subunit (TrpG) and a large alpha subunit (TrpE).</text>
</comment>
<dbReference type="GO" id="GO:0000162">
    <property type="term" value="P:L-tryptophan biosynthetic process"/>
    <property type="evidence" value="ECO:0007669"/>
    <property type="project" value="TreeGrafter"/>
</dbReference>
<comment type="catalytic activity">
    <reaction evidence="8">
        <text>chorismate + L-glutamine = anthranilate + pyruvate + L-glutamate + H(+)</text>
        <dbReference type="Rhea" id="RHEA:21732"/>
        <dbReference type="ChEBI" id="CHEBI:15361"/>
        <dbReference type="ChEBI" id="CHEBI:15378"/>
        <dbReference type="ChEBI" id="CHEBI:16567"/>
        <dbReference type="ChEBI" id="CHEBI:29748"/>
        <dbReference type="ChEBI" id="CHEBI:29985"/>
        <dbReference type="ChEBI" id="CHEBI:58359"/>
        <dbReference type="EC" id="4.1.3.27"/>
    </reaction>
</comment>
<dbReference type="InterPro" id="IPR005801">
    <property type="entry name" value="ADC_synthase"/>
</dbReference>
<dbReference type="Pfam" id="PF04715">
    <property type="entry name" value="Anth_synt_I_N"/>
    <property type="match status" value="1"/>
</dbReference>
<sequence length="491" mass="53141">MNVPDLPTYRRLAAEFPVVPIVRELTADTVTPYGMLLRLARWGRHPFLLESVEGGERVARWSFAGANPRRVITLHAGQVAVDGKPVPGEPVASLHRLLVGPGRPQLEAFPPFVGGAVGYLAYDTVRYLERLPDRLPDPLALPEAWFGDYRVVAALDRVRQRLLLVATPDPRELGVEQAYAKGVAELDELAAVLARPLEAAAPAPIPEVADAFPASATVVPEDEAFLRAVEKAKEAIRAGEIFQIVLSRRWSLPLEASAYTLYRALRLTNPSPYMFFLDTGQAQVLGSSPETLARLRGAVATTCPIAGTRPRGRTAEEDAALERELCNDEKERAEHLMLVDLGRNDLGRVCRPGSVNVVRFMAVERYSHVMHLVSEVNGRLQAGKDALDVLFSCFPAGTLTGAPKVRAMELIEELEPVRRGIYGGAVGYFDVGGDMDACIAIRTAVAAGGQVHLQAGAGVVFDSLPERELSECGHKVQALLSACLLAGGMEP</sequence>
<dbReference type="Gene3D" id="3.60.120.10">
    <property type="entry name" value="Anthranilate synthase"/>
    <property type="match status" value="1"/>
</dbReference>
<name>A0A7C2NAZ8_9BACT</name>
<dbReference type="InterPro" id="IPR019999">
    <property type="entry name" value="Anth_synth_I-like"/>
</dbReference>
<dbReference type="SUPFAM" id="SSF56322">
    <property type="entry name" value="ADC synthase"/>
    <property type="match status" value="1"/>
</dbReference>
<comment type="function">
    <text evidence="7">Part of a heterotetrameric complex that catalyzes the two-step biosynthesis of anthranilate, an intermediate in the biosynthesis of L-tryptophan. In the first step, the glutamine-binding beta subunit (TrpG) of anthranilate synthase (AS) provides the glutamine amidotransferase activity which generates ammonia as a substrate that, along with chorismate, is used in the second step, catalyzed by the large alpha subunit of AS (TrpE) to produce anthranilate. In the absence of TrpG, TrpE can synthesize anthranilate directly from chorismate and high concentrations of ammonia.</text>
</comment>
<dbReference type="PANTHER" id="PTHR11236">
    <property type="entry name" value="AMINOBENZOATE/ANTHRANILATE SYNTHASE"/>
    <property type="match status" value="1"/>
</dbReference>
<dbReference type="PANTHER" id="PTHR11236:SF48">
    <property type="entry name" value="ISOCHORISMATE SYNTHASE MENF"/>
    <property type="match status" value="1"/>
</dbReference>
<dbReference type="AlphaFoldDB" id="A0A7C2NAZ8"/>
<evidence type="ECO:0000256" key="8">
    <source>
        <dbReference type="ARBA" id="ARBA00047683"/>
    </source>
</evidence>
<keyword evidence="6" id="KW-0456">Lyase</keyword>
<comment type="caution">
    <text evidence="11">The sequence shown here is derived from an EMBL/GenBank/DDBJ whole genome shotgun (WGS) entry which is preliminary data.</text>
</comment>
<gene>
    <name evidence="11" type="ORF">ENQ31_03260</name>
</gene>
<dbReference type="GO" id="GO:0046872">
    <property type="term" value="F:metal ion binding"/>
    <property type="evidence" value="ECO:0007669"/>
    <property type="project" value="UniProtKB-KW"/>
</dbReference>
<protein>
    <recommendedName>
        <fullName evidence="3">Anthranilate synthase component 1</fullName>
    </recommendedName>
</protein>
<organism evidence="11">
    <name type="scientific">Thermoanaerobaculum aquaticum</name>
    <dbReference type="NCBI Taxonomy" id="1312852"/>
    <lineage>
        <taxon>Bacteria</taxon>
        <taxon>Pseudomonadati</taxon>
        <taxon>Acidobacteriota</taxon>
        <taxon>Thermoanaerobaculia</taxon>
        <taxon>Thermoanaerobaculales</taxon>
        <taxon>Thermoanaerobaculaceae</taxon>
        <taxon>Thermoanaerobaculum</taxon>
    </lineage>
</organism>
<evidence type="ECO:0000256" key="1">
    <source>
        <dbReference type="ARBA" id="ARBA00001946"/>
    </source>
</evidence>
<dbReference type="PRINTS" id="PR00095">
    <property type="entry name" value="ANTSNTHASEI"/>
</dbReference>
<evidence type="ECO:0000259" key="9">
    <source>
        <dbReference type="Pfam" id="PF00425"/>
    </source>
</evidence>
<accession>A0A7C2NAZ8</accession>
<evidence type="ECO:0000256" key="4">
    <source>
        <dbReference type="ARBA" id="ARBA00022723"/>
    </source>
</evidence>
<dbReference type="GO" id="GO:0004049">
    <property type="term" value="F:anthranilate synthase activity"/>
    <property type="evidence" value="ECO:0007669"/>
    <property type="project" value="UniProtKB-EC"/>
</dbReference>
<evidence type="ECO:0000313" key="11">
    <source>
        <dbReference type="EMBL" id="HET47166.1"/>
    </source>
</evidence>
<dbReference type="EMBL" id="DSMR01000232">
    <property type="protein sequence ID" value="HET47166.1"/>
    <property type="molecule type" value="Genomic_DNA"/>
</dbReference>
<dbReference type="InterPro" id="IPR015890">
    <property type="entry name" value="Chorismate_C"/>
</dbReference>
<evidence type="ECO:0000256" key="6">
    <source>
        <dbReference type="ARBA" id="ARBA00023239"/>
    </source>
</evidence>
<dbReference type="InterPro" id="IPR006805">
    <property type="entry name" value="Anth_synth_I_N"/>
</dbReference>
<proteinExistence type="predicted"/>
<evidence type="ECO:0000259" key="10">
    <source>
        <dbReference type="Pfam" id="PF04715"/>
    </source>
</evidence>
<dbReference type="Pfam" id="PF00425">
    <property type="entry name" value="Chorismate_bind"/>
    <property type="match status" value="1"/>
</dbReference>
<evidence type="ECO:0000256" key="2">
    <source>
        <dbReference type="ARBA" id="ARBA00011575"/>
    </source>
</evidence>
<reference evidence="11" key="1">
    <citation type="journal article" date="2020" name="mSystems">
        <title>Genome- and Community-Level Interaction Insights into Carbon Utilization and Element Cycling Functions of Hydrothermarchaeota in Hydrothermal Sediment.</title>
        <authorList>
            <person name="Zhou Z."/>
            <person name="Liu Y."/>
            <person name="Xu W."/>
            <person name="Pan J."/>
            <person name="Luo Z.H."/>
            <person name="Li M."/>
        </authorList>
    </citation>
    <scope>NUCLEOTIDE SEQUENCE [LARGE SCALE GENOMIC DNA]</scope>
    <source>
        <strain evidence="11">SpSt-299</strain>
    </source>
</reference>
<comment type="cofactor">
    <cofactor evidence="1">
        <name>Mg(2+)</name>
        <dbReference type="ChEBI" id="CHEBI:18420"/>
    </cofactor>
</comment>
<evidence type="ECO:0000256" key="5">
    <source>
        <dbReference type="ARBA" id="ARBA00022842"/>
    </source>
</evidence>
<feature type="domain" description="Anthranilate synthase component I N-terminal" evidence="10">
    <location>
        <begin position="28"/>
        <end position="164"/>
    </location>
</feature>
<keyword evidence="4" id="KW-0479">Metal-binding</keyword>
<evidence type="ECO:0000256" key="3">
    <source>
        <dbReference type="ARBA" id="ARBA00020653"/>
    </source>
</evidence>
<feature type="domain" description="Chorismate-utilising enzyme C-terminal" evidence="9">
    <location>
        <begin position="222"/>
        <end position="475"/>
    </location>
</feature>
<evidence type="ECO:0000256" key="7">
    <source>
        <dbReference type="ARBA" id="ARBA00025634"/>
    </source>
</evidence>
<keyword evidence="5" id="KW-0460">Magnesium</keyword>